<dbReference type="HOGENOM" id="CLU_1844885_0_0_1"/>
<evidence type="ECO:0000256" key="1">
    <source>
        <dbReference type="SAM" id="MobiDB-lite"/>
    </source>
</evidence>
<dbReference type="AlphaFoldDB" id="M2UHF7"/>
<dbReference type="EMBL" id="KB445569">
    <property type="protein sequence ID" value="EMD97879.1"/>
    <property type="molecule type" value="Genomic_DNA"/>
</dbReference>
<evidence type="ECO:0008006" key="4">
    <source>
        <dbReference type="Google" id="ProtNLM"/>
    </source>
</evidence>
<proteinExistence type="predicted"/>
<dbReference type="OrthoDB" id="3694111at2759"/>
<sequence length="139" mass="15444">MPSRKLLSGTPCTGQQAEHARIAGQLHRNPSQSLTSESHHGMSSWQELDDIPSQLQPGKKRVASSQEDGLPHKTRQLQAKARMSELMSEAAAKLAEASEKEKKVAIIRAEAAEKIAEAMQMRAEYDRRALEEWMGNRSP</sequence>
<keyword evidence="3" id="KW-1185">Reference proteome</keyword>
<gene>
    <name evidence="2" type="ORF">COCHEDRAFT_1209647</name>
</gene>
<protein>
    <recommendedName>
        <fullName evidence="4">No apical meristem-associated C-terminal domain-containing protein</fullName>
    </recommendedName>
</protein>
<evidence type="ECO:0000313" key="2">
    <source>
        <dbReference type="EMBL" id="EMD97879.1"/>
    </source>
</evidence>
<evidence type="ECO:0000313" key="3">
    <source>
        <dbReference type="Proteomes" id="UP000016936"/>
    </source>
</evidence>
<feature type="region of interest" description="Disordered" evidence="1">
    <location>
        <begin position="27"/>
        <end position="84"/>
    </location>
</feature>
<feature type="compositionally biased region" description="Polar residues" evidence="1">
    <location>
        <begin position="28"/>
        <end position="46"/>
    </location>
</feature>
<accession>M2UHF7</accession>
<organism evidence="2 3">
    <name type="scientific">Cochliobolus heterostrophus (strain C5 / ATCC 48332 / race O)</name>
    <name type="common">Southern corn leaf blight fungus</name>
    <name type="synonym">Bipolaris maydis</name>
    <dbReference type="NCBI Taxonomy" id="701091"/>
    <lineage>
        <taxon>Eukaryota</taxon>
        <taxon>Fungi</taxon>
        <taxon>Dikarya</taxon>
        <taxon>Ascomycota</taxon>
        <taxon>Pezizomycotina</taxon>
        <taxon>Dothideomycetes</taxon>
        <taxon>Pleosporomycetidae</taxon>
        <taxon>Pleosporales</taxon>
        <taxon>Pleosporineae</taxon>
        <taxon>Pleosporaceae</taxon>
        <taxon>Bipolaris</taxon>
    </lineage>
</organism>
<dbReference type="OMA" id="EECIGNQ"/>
<reference evidence="3" key="2">
    <citation type="journal article" date="2013" name="PLoS Genet.">
        <title>Comparative genome structure, secondary metabolite, and effector coding capacity across Cochliobolus pathogens.</title>
        <authorList>
            <person name="Condon B.J."/>
            <person name="Leng Y."/>
            <person name="Wu D."/>
            <person name="Bushley K.E."/>
            <person name="Ohm R.A."/>
            <person name="Otillar R."/>
            <person name="Martin J."/>
            <person name="Schackwitz W."/>
            <person name="Grimwood J."/>
            <person name="MohdZainudin N."/>
            <person name="Xue C."/>
            <person name="Wang R."/>
            <person name="Manning V.A."/>
            <person name="Dhillon B."/>
            <person name="Tu Z.J."/>
            <person name="Steffenson B.J."/>
            <person name="Salamov A."/>
            <person name="Sun H."/>
            <person name="Lowry S."/>
            <person name="LaButti K."/>
            <person name="Han J."/>
            <person name="Copeland A."/>
            <person name="Lindquist E."/>
            <person name="Barry K."/>
            <person name="Schmutz J."/>
            <person name="Baker S.E."/>
            <person name="Ciuffetti L.M."/>
            <person name="Grigoriev I.V."/>
            <person name="Zhong S."/>
            <person name="Turgeon B.G."/>
        </authorList>
    </citation>
    <scope>NUCLEOTIDE SEQUENCE [LARGE SCALE GENOMIC DNA]</scope>
    <source>
        <strain evidence="3">C5 / ATCC 48332 / race O</strain>
    </source>
</reference>
<dbReference type="Proteomes" id="UP000016936">
    <property type="component" value="Unassembled WGS sequence"/>
</dbReference>
<reference evidence="2 3" key="1">
    <citation type="journal article" date="2012" name="PLoS Pathog.">
        <title>Diverse lifestyles and strategies of plant pathogenesis encoded in the genomes of eighteen Dothideomycetes fungi.</title>
        <authorList>
            <person name="Ohm R.A."/>
            <person name="Feau N."/>
            <person name="Henrissat B."/>
            <person name="Schoch C.L."/>
            <person name="Horwitz B.A."/>
            <person name="Barry K.W."/>
            <person name="Condon B.J."/>
            <person name="Copeland A.C."/>
            <person name="Dhillon B."/>
            <person name="Glaser F."/>
            <person name="Hesse C.N."/>
            <person name="Kosti I."/>
            <person name="LaButti K."/>
            <person name="Lindquist E.A."/>
            <person name="Lucas S."/>
            <person name="Salamov A.A."/>
            <person name="Bradshaw R.E."/>
            <person name="Ciuffetti L."/>
            <person name="Hamelin R.C."/>
            <person name="Kema G.H.J."/>
            <person name="Lawrence C."/>
            <person name="Scott J.A."/>
            <person name="Spatafora J.W."/>
            <person name="Turgeon B.G."/>
            <person name="de Wit P.J.G.M."/>
            <person name="Zhong S."/>
            <person name="Goodwin S.B."/>
            <person name="Grigoriev I.V."/>
        </authorList>
    </citation>
    <scope>NUCLEOTIDE SEQUENCE [LARGE SCALE GENOMIC DNA]</scope>
    <source>
        <strain evidence="3">C5 / ATCC 48332 / race O</strain>
    </source>
</reference>
<name>M2UHF7_COCH5</name>